<keyword evidence="2" id="KW-0564">Palmitate</keyword>
<evidence type="ECO:0000313" key="3">
    <source>
        <dbReference type="EMBL" id="MFD2556569.1"/>
    </source>
</evidence>
<dbReference type="Pfam" id="PF02321">
    <property type="entry name" value="OEP"/>
    <property type="match status" value="2"/>
</dbReference>
<keyword evidence="2" id="KW-0449">Lipoprotein</keyword>
<accession>A0ABW5L761</accession>
<dbReference type="SUPFAM" id="SSF56954">
    <property type="entry name" value="Outer membrane efflux proteins (OEP)"/>
    <property type="match status" value="1"/>
</dbReference>
<comment type="similarity">
    <text evidence="1 2">Belongs to the outer membrane factor (OMF) (TC 1.B.17) family.</text>
</comment>
<keyword evidence="2" id="KW-0812">Transmembrane</keyword>
<keyword evidence="2" id="KW-1134">Transmembrane beta strand</keyword>
<dbReference type="InterPro" id="IPR003423">
    <property type="entry name" value="OMP_efflux"/>
</dbReference>
<sequence length="481" mass="53069">MMTNIESKLFRWVGVGAILTAMAGCAVHKPTMEAAAVPDQFRSIKDTVFVMAADSSSIAQIPYDTFFVDSTLTRLIEQGLIHNNDLQIALKQIDIASLAYTQSKWGYVPTVNLNVGTAAINRPSNNSMNGSMMGQFTGKSYVEDYNTALDISWEIDVWGKIKGRKEATLASFLQTQEAAKAVQTQLVAQIAEGYYNLLMLDMQLDVSHRNLELIDSTLRMIHIQKKMGIVTSLSVQQQENAKDQLLATIPLLKKALVTQENGLSLLTGKMPGEIANRTRLSEMPTPEFKQVGLPAEMLRFRPDVKSGELYVRQALAQVHVSKVNMYPSLRITAQGGLNAFKASDWFSIPGSLFGTIAGSITQPILNGKQLKTQYEQDKIMAEQAEIDFKQTVLRAVGEVSNSLAAIELLGDQEEITKRLATRAQESVLTVNKLFRQDMASYLDIIVAQNNKLQAELDLAAIKAQKLSAITTLYRSLGGGWQ</sequence>
<gene>
    <name evidence="3" type="ORF">ACFSQW_19400</name>
</gene>
<evidence type="ECO:0000256" key="2">
    <source>
        <dbReference type="RuleBase" id="RU362097"/>
    </source>
</evidence>
<name>A0ABW5L761_9SPHI</name>
<dbReference type="Proteomes" id="UP001597440">
    <property type="component" value="Unassembled WGS sequence"/>
</dbReference>
<comment type="caution">
    <text evidence="3">The sequence shown here is derived from an EMBL/GenBank/DDBJ whole genome shotgun (WGS) entry which is preliminary data.</text>
</comment>
<dbReference type="NCBIfam" id="TIGR01845">
    <property type="entry name" value="outer_NodT"/>
    <property type="match status" value="1"/>
</dbReference>
<dbReference type="EMBL" id="JBHULD010000018">
    <property type="protein sequence ID" value="MFD2556569.1"/>
    <property type="molecule type" value="Genomic_DNA"/>
</dbReference>
<dbReference type="InterPro" id="IPR010131">
    <property type="entry name" value="MdtP/NodT-like"/>
</dbReference>
<reference evidence="4" key="1">
    <citation type="journal article" date="2019" name="Int. J. Syst. Evol. Microbiol.">
        <title>The Global Catalogue of Microorganisms (GCM) 10K type strain sequencing project: providing services to taxonomists for standard genome sequencing and annotation.</title>
        <authorList>
            <consortium name="The Broad Institute Genomics Platform"/>
            <consortium name="The Broad Institute Genome Sequencing Center for Infectious Disease"/>
            <person name="Wu L."/>
            <person name="Ma J."/>
        </authorList>
    </citation>
    <scope>NUCLEOTIDE SEQUENCE [LARGE SCALE GENOMIC DNA]</scope>
    <source>
        <strain evidence="4">KCTC 52298</strain>
    </source>
</reference>
<evidence type="ECO:0000256" key="1">
    <source>
        <dbReference type="ARBA" id="ARBA00007613"/>
    </source>
</evidence>
<organism evidence="3 4">
    <name type="scientific">Sphingobacterium tabacisoli</name>
    <dbReference type="NCBI Taxonomy" id="2044855"/>
    <lineage>
        <taxon>Bacteria</taxon>
        <taxon>Pseudomonadati</taxon>
        <taxon>Bacteroidota</taxon>
        <taxon>Sphingobacteriia</taxon>
        <taxon>Sphingobacteriales</taxon>
        <taxon>Sphingobacteriaceae</taxon>
        <taxon>Sphingobacterium</taxon>
    </lineage>
</organism>
<evidence type="ECO:0000313" key="4">
    <source>
        <dbReference type="Proteomes" id="UP001597440"/>
    </source>
</evidence>
<protein>
    <submittedName>
        <fullName evidence="3">TolC family protein</fullName>
    </submittedName>
</protein>
<dbReference type="Gene3D" id="2.20.200.10">
    <property type="entry name" value="Outer membrane efflux proteins (OEP)"/>
    <property type="match status" value="1"/>
</dbReference>
<dbReference type="RefSeq" id="WP_210352374.1">
    <property type="nucleotide sequence ID" value="NZ_JAEQMU010000001.1"/>
</dbReference>
<keyword evidence="2" id="KW-0472">Membrane</keyword>
<keyword evidence="4" id="KW-1185">Reference proteome</keyword>
<dbReference type="Gene3D" id="1.20.1600.10">
    <property type="entry name" value="Outer membrane efflux proteins (OEP)"/>
    <property type="match status" value="1"/>
</dbReference>
<dbReference type="PANTHER" id="PTHR30203">
    <property type="entry name" value="OUTER MEMBRANE CATION EFFLUX PROTEIN"/>
    <property type="match status" value="1"/>
</dbReference>
<dbReference type="PANTHER" id="PTHR30203:SF30">
    <property type="entry name" value="OUTER MEMBRANE PROTEIN-RELATED"/>
    <property type="match status" value="1"/>
</dbReference>
<proteinExistence type="inferred from homology"/>
<comment type="subcellular location">
    <subcellularLocation>
        <location evidence="2">Cell membrane</location>
        <topology evidence="2">Lipid-anchor</topology>
    </subcellularLocation>
</comment>